<evidence type="ECO:0000256" key="6">
    <source>
        <dbReference type="ARBA" id="ARBA00022777"/>
    </source>
</evidence>
<dbReference type="InterPro" id="IPR000023">
    <property type="entry name" value="Phosphofructokinase_dom"/>
</dbReference>
<dbReference type="InterPro" id="IPR035966">
    <property type="entry name" value="PKF_sf"/>
</dbReference>
<dbReference type="GO" id="GO:0047334">
    <property type="term" value="F:diphosphate-fructose-6-phosphate 1-phosphotransferase activity"/>
    <property type="evidence" value="ECO:0007669"/>
    <property type="project" value="UniProtKB-EC"/>
</dbReference>
<evidence type="ECO:0000256" key="1">
    <source>
        <dbReference type="ARBA" id="ARBA00001946"/>
    </source>
</evidence>
<keyword evidence="7 12" id="KW-0067">ATP-binding</keyword>
<feature type="binding site" evidence="12">
    <location>
        <begin position="255"/>
        <end position="257"/>
    </location>
    <ligand>
        <name>substrate</name>
    </ligand>
</feature>
<dbReference type="AlphaFoldDB" id="A0A150S702"/>
<keyword evidence="9 12" id="KW-0324">Glycolysis</keyword>
<dbReference type="FunFam" id="3.40.50.450:FF:000002">
    <property type="entry name" value="ATP-dependent 6-phosphofructokinase"/>
    <property type="match status" value="1"/>
</dbReference>
<keyword evidence="6 12" id="KW-0418">Kinase</keyword>
<evidence type="ECO:0000259" key="13">
    <source>
        <dbReference type="Pfam" id="PF00365"/>
    </source>
</evidence>
<dbReference type="NCBIfam" id="NF005301">
    <property type="entry name" value="PRK06830.1"/>
    <property type="match status" value="1"/>
</dbReference>
<dbReference type="GO" id="GO:0006002">
    <property type="term" value="P:fructose 6-phosphate metabolic process"/>
    <property type="evidence" value="ECO:0007669"/>
    <property type="project" value="InterPro"/>
</dbReference>
<proteinExistence type="inferred from homology"/>
<keyword evidence="8 12" id="KW-0460">Magnesium</keyword>
<comment type="catalytic activity">
    <reaction evidence="10 12">
        <text>beta-D-fructose 6-phosphate + ATP = beta-D-fructose 1,6-bisphosphate + ADP + H(+)</text>
        <dbReference type="Rhea" id="RHEA:16109"/>
        <dbReference type="ChEBI" id="CHEBI:15378"/>
        <dbReference type="ChEBI" id="CHEBI:30616"/>
        <dbReference type="ChEBI" id="CHEBI:32966"/>
        <dbReference type="ChEBI" id="CHEBI:57634"/>
        <dbReference type="ChEBI" id="CHEBI:456216"/>
        <dbReference type="EC" id="2.7.1.11"/>
    </reaction>
</comment>
<keyword evidence="3 12" id="KW-0808">Transferase</keyword>
<evidence type="ECO:0000313" key="15">
    <source>
        <dbReference type="Proteomes" id="UP000075635"/>
    </source>
</evidence>
<feature type="active site" description="Proton acceptor" evidence="12">
    <location>
        <position position="212"/>
    </location>
</feature>
<evidence type="ECO:0000256" key="11">
    <source>
        <dbReference type="ARBA" id="ARBA00048072"/>
    </source>
</evidence>
<evidence type="ECO:0000256" key="2">
    <source>
        <dbReference type="ARBA" id="ARBA00003138"/>
    </source>
</evidence>
<evidence type="ECO:0000256" key="12">
    <source>
        <dbReference type="HAMAP-Rule" id="MF_01981"/>
    </source>
</evidence>
<comment type="pathway">
    <text evidence="12">Carbohydrate degradation; glycolysis; D-glyceraldehyde 3-phosphate and glycerone phosphate from D-glucose: step 3/4.</text>
</comment>
<dbReference type="PIRSF" id="PIRSF000534">
    <property type="entry name" value="PPi_PFK_TP0108"/>
    <property type="match status" value="1"/>
</dbReference>
<dbReference type="EC" id="2.7.1.11" evidence="12"/>
<evidence type="ECO:0000256" key="4">
    <source>
        <dbReference type="ARBA" id="ARBA00022723"/>
    </source>
</evidence>
<feature type="binding site" evidence="12">
    <location>
        <begin position="366"/>
        <end position="369"/>
    </location>
    <ligand>
        <name>substrate</name>
    </ligand>
</feature>
<dbReference type="Pfam" id="PF00365">
    <property type="entry name" value="PFK"/>
    <property type="match status" value="1"/>
</dbReference>
<evidence type="ECO:0000256" key="7">
    <source>
        <dbReference type="ARBA" id="ARBA00022840"/>
    </source>
</evidence>
<dbReference type="HAMAP" id="MF_01981">
    <property type="entry name" value="Phosphofructokinase_II_X"/>
    <property type="match status" value="1"/>
</dbReference>
<feature type="binding site" evidence="12">
    <location>
        <begin position="181"/>
        <end position="184"/>
    </location>
    <ligand>
        <name>ATP</name>
        <dbReference type="ChEBI" id="CHEBI:30616"/>
    </ligand>
</feature>
<dbReference type="InterPro" id="IPR012004">
    <property type="entry name" value="PyroP-dep_PFK_TP0108"/>
</dbReference>
<comment type="subunit">
    <text evidence="12">Homodimer.</text>
</comment>
<comment type="subcellular location">
    <subcellularLocation>
        <location evidence="12">Cytoplasm</location>
    </subcellularLocation>
</comment>
<feature type="binding site" evidence="12">
    <location>
        <begin position="210"/>
        <end position="212"/>
    </location>
    <ligand>
        <name>substrate</name>
    </ligand>
</feature>
<protein>
    <recommendedName>
        <fullName evidence="12">ATP-dependent 6-phosphofructokinase</fullName>
        <shortName evidence="12">ATP-PFK</shortName>
        <shortName evidence="12">Phosphofructokinase</shortName>
        <ecNumber evidence="12">2.7.1.11</ecNumber>
    </recommendedName>
    <alternativeName>
        <fullName evidence="12">Phosphohexokinase</fullName>
    </alternativeName>
</protein>
<dbReference type="PRINTS" id="PR00476">
    <property type="entry name" value="PHFRCTKINASE"/>
</dbReference>
<keyword evidence="5 12" id="KW-0547">Nucleotide-binding</keyword>
<dbReference type="PANTHER" id="PTHR45770">
    <property type="entry name" value="ATP-DEPENDENT 6-PHOSPHOFRUCTOKINASE 1"/>
    <property type="match status" value="1"/>
</dbReference>
<evidence type="ECO:0000256" key="10">
    <source>
        <dbReference type="ARBA" id="ARBA00048070"/>
    </source>
</evidence>
<evidence type="ECO:0000313" key="14">
    <source>
        <dbReference type="EMBL" id="KYF88210.1"/>
    </source>
</evidence>
<reference evidence="14 15" key="1">
    <citation type="submission" date="2014-02" db="EMBL/GenBank/DDBJ databases">
        <title>The small core and large imbalanced accessory genome model reveals a collaborative survival strategy of Sorangium cellulosum strains in nature.</title>
        <authorList>
            <person name="Han K."/>
            <person name="Peng R."/>
            <person name="Blom J."/>
            <person name="Li Y.-Z."/>
        </authorList>
    </citation>
    <scope>NUCLEOTIDE SEQUENCE [LARGE SCALE GENOMIC DNA]</scope>
    <source>
        <strain evidence="14 15">So0011-07</strain>
    </source>
</reference>
<dbReference type="UniPathway" id="UPA00109">
    <property type="reaction ID" value="UER00182"/>
</dbReference>
<dbReference type="EMBL" id="JEMB01001366">
    <property type="protein sequence ID" value="KYF88210.1"/>
    <property type="molecule type" value="Genomic_DNA"/>
</dbReference>
<feature type="site" description="Important for substrate specificity; cannot use PPi as phosphoryl donor" evidence="12">
    <location>
        <position position="183"/>
    </location>
</feature>
<gene>
    <name evidence="12" type="primary">pfkA</name>
    <name evidence="14" type="ORF">BE17_13745</name>
</gene>
<keyword evidence="4 12" id="KW-0479">Metal-binding</keyword>
<dbReference type="GO" id="GO:0003872">
    <property type="term" value="F:6-phosphofructokinase activity"/>
    <property type="evidence" value="ECO:0007669"/>
    <property type="project" value="UniProtKB-UniRule"/>
</dbReference>
<dbReference type="InterPro" id="IPR022953">
    <property type="entry name" value="ATP_PFK"/>
</dbReference>
<evidence type="ECO:0000256" key="9">
    <source>
        <dbReference type="ARBA" id="ARBA00023152"/>
    </source>
</evidence>
<dbReference type="GO" id="GO:0005737">
    <property type="term" value="C:cytoplasm"/>
    <property type="evidence" value="ECO:0007669"/>
    <property type="project" value="UniProtKB-SubCell"/>
</dbReference>
<dbReference type="InterPro" id="IPR050929">
    <property type="entry name" value="PFKA"/>
</dbReference>
<feature type="binding site" evidence="12">
    <location>
        <position position="90"/>
    </location>
    <ligand>
        <name>ATP</name>
        <dbReference type="ChEBI" id="CHEBI:30616"/>
    </ligand>
</feature>
<comment type="similarity">
    <text evidence="12">Belongs to the phosphofructokinase type A (PFKA) family. PPi-dependent PFK group II subfamily. Atypical ATP-dependent clade 'X' sub-subfamily.</text>
</comment>
<feature type="domain" description="Phosphofructokinase" evidence="13">
    <location>
        <begin position="82"/>
        <end position="391"/>
    </location>
</feature>
<sequence>MEAFHVVTSADLAIKDLGPCRYPSPVAEKLGEKATVYVGEADKVLFDDRLSTVLAGASGPRPPAFELAGPRNRVFWDPREMRAGIVTCGGLCPGVNNVIRGLVLTLAHSYGVQHVFGFRYGYEGLVARFGHAPMRLDPGSVEEIHRMGGTVLGTSRGNQDPRQMVDTLVSLGINVLFVVGGDGTIRGAMSIVRAIEERRLPIGVIGVPKTIDNDIHFIDRSFGFESAFAAAVDVIRSAHVEASGAKNGIGLVKLMGRHSGFIACTAALASADVDVVLIPEVRAELEGPCGLLAHLERRLARHGNAVVVVAEGALQEHCSPSAEPMATDLSGNVKLKDIGLVLRDRINAYFRTRGVEATLKYLDPSYHIRSVPASPSDSVYCWNMARNAAHAAMAGNTEMLIGRWHGRFVHVPMSLAVRMRKQVEPTDDLWMAVVEATGQPLSFS</sequence>
<dbReference type="SUPFAM" id="SSF53784">
    <property type="entry name" value="Phosphofructokinase"/>
    <property type="match status" value="1"/>
</dbReference>
<comment type="caution">
    <text evidence="14">The sequence shown here is derived from an EMBL/GenBank/DDBJ whole genome shotgun (WGS) entry which is preliminary data.</text>
</comment>
<dbReference type="GO" id="GO:0005524">
    <property type="term" value="F:ATP binding"/>
    <property type="evidence" value="ECO:0007669"/>
    <property type="project" value="UniProtKB-KW"/>
</dbReference>
<feature type="binding site" evidence="12">
    <location>
        <position position="311"/>
    </location>
    <ligand>
        <name>substrate</name>
    </ligand>
</feature>
<evidence type="ECO:0000256" key="5">
    <source>
        <dbReference type="ARBA" id="ARBA00022741"/>
    </source>
</evidence>
<comment type="function">
    <text evidence="12">Catalyzes the phosphorylation of D-fructose 6-phosphate to fructose 1,6-bisphosphate by ATP, the first committing step of glycolysis.</text>
</comment>
<evidence type="ECO:0000256" key="8">
    <source>
        <dbReference type="ARBA" id="ARBA00022842"/>
    </source>
</evidence>
<comment type="catalytic activity">
    <reaction evidence="11">
        <text>beta-D-fructose 6-phosphate + diphosphate = beta-D-fructose 1,6-bisphosphate + phosphate + H(+)</text>
        <dbReference type="Rhea" id="RHEA:13613"/>
        <dbReference type="ChEBI" id="CHEBI:15378"/>
        <dbReference type="ChEBI" id="CHEBI:32966"/>
        <dbReference type="ChEBI" id="CHEBI:33019"/>
        <dbReference type="ChEBI" id="CHEBI:43474"/>
        <dbReference type="ChEBI" id="CHEBI:57634"/>
        <dbReference type="EC" id="2.7.1.90"/>
    </reaction>
</comment>
<dbReference type="Gene3D" id="3.40.50.450">
    <property type="match status" value="1"/>
</dbReference>
<evidence type="ECO:0000256" key="3">
    <source>
        <dbReference type="ARBA" id="ARBA00022679"/>
    </source>
</evidence>
<organism evidence="14 15">
    <name type="scientific">Sorangium cellulosum</name>
    <name type="common">Polyangium cellulosum</name>
    <dbReference type="NCBI Taxonomy" id="56"/>
    <lineage>
        <taxon>Bacteria</taxon>
        <taxon>Pseudomonadati</taxon>
        <taxon>Myxococcota</taxon>
        <taxon>Polyangia</taxon>
        <taxon>Polyangiales</taxon>
        <taxon>Polyangiaceae</taxon>
        <taxon>Sorangium</taxon>
    </lineage>
</organism>
<name>A0A150S702_SORCE</name>
<comment type="cofactor">
    <cofactor evidence="1 12">
        <name>Mg(2+)</name>
        <dbReference type="ChEBI" id="CHEBI:18420"/>
    </cofactor>
</comment>
<dbReference type="GO" id="GO:0046872">
    <property type="term" value="F:metal ion binding"/>
    <property type="evidence" value="ECO:0007669"/>
    <property type="project" value="UniProtKB-KW"/>
</dbReference>
<feature type="binding site" evidence="12">
    <location>
        <position position="182"/>
    </location>
    <ligand>
        <name>Mg(2+)</name>
        <dbReference type="ChEBI" id="CHEBI:18420"/>
        <note>catalytic</note>
    </ligand>
</feature>
<dbReference type="Proteomes" id="UP000075635">
    <property type="component" value="Unassembled WGS sequence"/>
</dbReference>
<comment type="function">
    <text evidence="2">Catalyzes the phosphorylation of D-fructose 6-phosphate, the first committing step of glycolysis. Uses inorganic phosphate (PPi) as phosphoryl donor instead of ATP like common ATP-dependent phosphofructokinases (ATP-PFKs), which renders the reaction reversible, and can thus function both in glycolysis and gluconeogenesis. Consistently, PPi-PFK can replace the enzymes of both the forward (ATP-PFK) and reverse (fructose-bisphosphatase (FBPase)) reactions.</text>
</comment>
<keyword evidence="12" id="KW-0963">Cytoplasm</keyword>
<accession>A0A150S702</accession>
<feature type="binding site" evidence="12">
    <location>
        <begin position="156"/>
        <end position="157"/>
    </location>
    <ligand>
        <name>ATP</name>
        <dbReference type="ChEBI" id="CHEBI:30616"/>
    </ligand>
</feature>